<dbReference type="Pfam" id="PF09295">
    <property type="entry name" value="ChAPs"/>
    <property type="match status" value="1"/>
</dbReference>
<dbReference type="InterPro" id="IPR015374">
    <property type="entry name" value="ChAPs"/>
</dbReference>
<keyword evidence="2" id="KW-1185">Reference proteome</keyword>
<protein>
    <submittedName>
        <fullName evidence="1">AFR528Wp</fullName>
    </submittedName>
</protein>
<dbReference type="KEGG" id="ago:AGOS_AFR528W"/>
<dbReference type="GO" id="GO:0006893">
    <property type="term" value="P:Golgi to plasma membrane transport"/>
    <property type="evidence" value="ECO:0000318"/>
    <property type="project" value="GO_Central"/>
</dbReference>
<dbReference type="InParanoid" id="Q752P5"/>
<dbReference type="PANTHER" id="PTHR31975:SF1">
    <property type="entry name" value="BUD SITE SELECTION PROTEIN 7-RELATED"/>
    <property type="match status" value="1"/>
</dbReference>
<name>Q752P5_EREGS</name>
<dbReference type="AlphaFoldDB" id="Q752P5"/>
<dbReference type="Gene3D" id="1.25.40.10">
    <property type="entry name" value="Tetratricopeptide repeat domain"/>
    <property type="match status" value="1"/>
</dbReference>
<dbReference type="FunCoup" id="Q752P5">
    <property type="interactions" value="124"/>
</dbReference>
<dbReference type="eggNOG" id="ENOG502QSKI">
    <property type="taxonomic scope" value="Eukaryota"/>
</dbReference>
<reference evidence="1 2" key="1">
    <citation type="journal article" date="2004" name="Science">
        <title>The Ashbya gossypii genome as a tool for mapping the ancient Saccharomyces cerevisiae genome.</title>
        <authorList>
            <person name="Dietrich F.S."/>
            <person name="Voegeli S."/>
            <person name="Brachat S."/>
            <person name="Lerch A."/>
            <person name="Gates K."/>
            <person name="Steiner S."/>
            <person name="Mohr C."/>
            <person name="Pohlmann R."/>
            <person name="Luedi P."/>
            <person name="Choi S."/>
            <person name="Wing R.A."/>
            <person name="Flavier A."/>
            <person name="Gaffney T.D."/>
            <person name="Philippsen P."/>
        </authorList>
    </citation>
    <scope>NUCLEOTIDE SEQUENCE [LARGE SCALE GENOMIC DNA]</scope>
    <source>
        <strain evidence="2">ATCC 10895 / CBS 109.51 / FGSC 9923 / NRRL Y-1056</strain>
    </source>
</reference>
<dbReference type="OMA" id="IEAYQHC"/>
<dbReference type="EMBL" id="AE016819">
    <property type="protein sequence ID" value="AAS53899.2"/>
    <property type="molecule type" value="Genomic_DNA"/>
</dbReference>
<accession>Q752P5</accession>
<dbReference type="GO" id="GO:0034044">
    <property type="term" value="C:exomer complex"/>
    <property type="evidence" value="ECO:0000318"/>
    <property type="project" value="GO_Central"/>
</dbReference>
<proteinExistence type="predicted"/>
<dbReference type="Proteomes" id="UP000000591">
    <property type="component" value="Chromosome VI"/>
</dbReference>
<dbReference type="OrthoDB" id="434695at2759"/>
<dbReference type="HOGENOM" id="CLU_019711_0_0_1"/>
<evidence type="ECO:0000313" key="2">
    <source>
        <dbReference type="Proteomes" id="UP000000591"/>
    </source>
</evidence>
<reference evidence="2" key="2">
    <citation type="journal article" date="2013" name="G3 (Bethesda)">
        <title>Genomes of Ashbya fungi isolated from insects reveal four mating-type loci, numerous translocations, lack of transposons, and distinct gene duplications.</title>
        <authorList>
            <person name="Dietrich F.S."/>
            <person name="Voegeli S."/>
            <person name="Kuo S."/>
            <person name="Philippsen P."/>
        </authorList>
    </citation>
    <scope>GENOME REANNOTATION</scope>
    <source>
        <strain evidence="2">ATCC 10895 / CBS 109.51 / FGSC 9923 / NRRL Y-1056</strain>
    </source>
</reference>
<gene>
    <name evidence="1" type="ORF">AGOS_AFR528W</name>
</gene>
<sequence>MFSQGSIPEVKEHSPGFVLEQRKAKLGQFQDLGPPDLITISKYLSTSGKNGSHMRTGSVGGDAGGAEPAEKLKGAIGTYLYCAGADTSDPTSIAVFLKGIADSISEEPQVWFGKHKPYKVSKISYSTWNVFRQCDVNVTVHIPGTVQSYVLDVRGDVVHLDEQEQEQLWAETFISGVTRTLMMMQDNFEDGEVNNIVETRILNPFTSSDIGDVATSFIKLFPTVYQQAPKLGAPPHIGAVSHTNNYLVETLLHLTKLTANFDTCRSVLEELRKENPEVVVILSRLLLLADLELDAVKLIHAELSSNETTDYTSELLCVETEFLLERKKDYELACATAQAAVHSAPSEFKPWYLLVKSFTALGDIENALLTLNTCPMSPLKEKYVFRRIVPVTQESGNLHIPLPVDVILEEVTGLDSHEVITEHKSVDPSLLNLPAANLKSNFQLAYSLLAEIAKKTGWEPLLKYRAKLFVMEEEYRSASTPSIDSETSKGLRSKRLCERWLDNLFMLIYDDLKIYTIWQAEQLHFEAQNAQYAKTTLEWELLGLCANRLHHYQEAAKAFQNGLQLRFSASSCRKLLQYYLKEREFIRQKGGETGMTSSQIVNAVNTQDNKIIDLCVRLCCWNHRWYSEFSLLLLDAVARIVEDIGITKMQNEVASRFPESVVNLFQTNVLDFFAEHTRGEYDQ</sequence>
<organism evidence="1 2">
    <name type="scientific">Eremothecium gossypii (strain ATCC 10895 / CBS 109.51 / FGSC 9923 / NRRL Y-1056)</name>
    <name type="common">Yeast</name>
    <name type="synonym">Ashbya gossypii</name>
    <dbReference type="NCBI Taxonomy" id="284811"/>
    <lineage>
        <taxon>Eukaryota</taxon>
        <taxon>Fungi</taxon>
        <taxon>Dikarya</taxon>
        <taxon>Ascomycota</taxon>
        <taxon>Saccharomycotina</taxon>
        <taxon>Saccharomycetes</taxon>
        <taxon>Saccharomycetales</taxon>
        <taxon>Saccharomycetaceae</taxon>
        <taxon>Eremothecium</taxon>
    </lineage>
</organism>
<dbReference type="SUPFAM" id="SSF48452">
    <property type="entry name" value="TPR-like"/>
    <property type="match status" value="1"/>
</dbReference>
<dbReference type="GeneID" id="4622354"/>
<dbReference type="PANTHER" id="PTHR31975">
    <property type="entry name" value="BUD SITE SELECTION PROTEIN 7-RELATED"/>
    <property type="match status" value="1"/>
</dbReference>
<dbReference type="RefSeq" id="NP_986075.2">
    <property type="nucleotide sequence ID" value="NM_212211.2"/>
</dbReference>
<dbReference type="InterPro" id="IPR011990">
    <property type="entry name" value="TPR-like_helical_dom_sf"/>
</dbReference>
<dbReference type="STRING" id="284811.Q752P5"/>
<evidence type="ECO:0000313" key="1">
    <source>
        <dbReference type="EMBL" id="AAS53899.2"/>
    </source>
</evidence>